<evidence type="ECO:0000256" key="3">
    <source>
        <dbReference type="ARBA" id="ARBA00022448"/>
    </source>
</evidence>
<dbReference type="PANTHER" id="PTHR12778:SF10">
    <property type="entry name" value="MAJOR FACILITATOR SUPERFAMILY DOMAIN-CONTAINING PROTEIN 3"/>
    <property type="match status" value="1"/>
</dbReference>
<feature type="transmembrane region" description="Helical" evidence="7">
    <location>
        <begin position="125"/>
        <end position="142"/>
    </location>
</feature>
<feature type="transmembrane region" description="Helical" evidence="7">
    <location>
        <begin position="317"/>
        <end position="337"/>
    </location>
</feature>
<keyword evidence="5 7" id="KW-1133">Transmembrane helix</keyword>
<dbReference type="EMBL" id="JBHRYC010000113">
    <property type="protein sequence ID" value="MFC3640058.1"/>
    <property type="molecule type" value="Genomic_DNA"/>
</dbReference>
<feature type="transmembrane region" description="Helical" evidence="7">
    <location>
        <begin position="292"/>
        <end position="310"/>
    </location>
</feature>
<comment type="subcellular location">
    <subcellularLocation>
        <location evidence="1">Membrane</location>
        <topology evidence="1">Multi-pass membrane protein</topology>
    </subcellularLocation>
</comment>
<dbReference type="PANTHER" id="PTHR12778">
    <property type="entry name" value="SOLUTE CARRIER FAMILY 33 ACETYL-COA TRANSPORTER -RELATED"/>
    <property type="match status" value="1"/>
</dbReference>
<dbReference type="RefSeq" id="WP_244643151.1">
    <property type="nucleotide sequence ID" value="NZ_JBHRYC010000113.1"/>
</dbReference>
<name>A0ABV7UNG1_9HYPH</name>
<keyword evidence="9" id="KW-1185">Reference proteome</keyword>
<feature type="transmembrane region" description="Helical" evidence="7">
    <location>
        <begin position="250"/>
        <end position="272"/>
    </location>
</feature>
<comment type="caution">
    <text evidence="8">The sequence shown here is derived from an EMBL/GenBank/DDBJ whole genome shotgun (WGS) entry which is preliminary data.</text>
</comment>
<proteinExistence type="inferred from homology"/>
<evidence type="ECO:0000256" key="5">
    <source>
        <dbReference type="ARBA" id="ARBA00022989"/>
    </source>
</evidence>
<gene>
    <name evidence="8" type="ORF">ACFONL_22215</name>
</gene>
<feature type="transmembrane region" description="Helical" evidence="7">
    <location>
        <begin position="380"/>
        <end position="401"/>
    </location>
</feature>
<dbReference type="InterPro" id="IPR011701">
    <property type="entry name" value="MFS"/>
</dbReference>
<feature type="transmembrane region" description="Helical" evidence="7">
    <location>
        <begin position="196"/>
        <end position="217"/>
    </location>
</feature>
<keyword evidence="6 7" id="KW-0472">Membrane</keyword>
<dbReference type="Gene3D" id="1.20.1250.20">
    <property type="entry name" value="MFS general substrate transporter like domains"/>
    <property type="match status" value="2"/>
</dbReference>
<evidence type="ECO:0000256" key="6">
    <source>
        <dbReference type="ARBA" id="ARBA00023136"/>
    </source>
</evidence>
<dbReference type="InterPro" id="IPR004752">
    <property type="entry name" value="AmpG_permease/AT-1"/>
</dbReference>
<evidence type="ECO:0000256" key="2">
    <source>
        <dbReference type="ARBA" id="ARBA00008335"/>
    </source>
</evidence>
<keyword evidence="4 7" id="KW-0812">Transmembrane</keyword>
<feature type="transmembrane region" description="Helical" evidence="7">
    <location>
        <begin position="65"/>
        <end position="81"/>
    </location>
</feature>
<sequence>MSPPVAPYSGMPAIRERYAAILSSLTDRRHALMLVFGFSSGLPFLLVFGTLSAWLREAGVSRTEIGLLSWVALAYSFKFVWAPAVDRLDPPLLARWLGRRRAWMMLAQCGVAAGLVGVAMSDPAVFLPGLIGFALLVAFASATQDVAVDGWRINAAPQDGQAMLAAIYQLGYRLALLCSGAGALYIADFVNWRSAYLAMAVLMLVGMAGVLAAPRLAEDTAPSRPRSWRATIGEAIVEPFSDLARRKGPALALILALIALYRLPDFVAGVMANPLYIDMGFSKSEIASVSKVFGVWVGIAGAFAGGVAAARFSVMPCLVFGGVAAAASNLMFAWLAVRGHDLSLLTLSISLDNFASGFAGSVLIAYMSGLTSPAMAATQYALLSSLYALPGKFVGGASGLLADRFGYPWFFICTALVGVPVAILSLAVWRMERRAEALARQLPEPDVVAREGAG</sequence>
<dbReference type="Proteomes" id="UP001595704">
    <property type="component" value="Unassembled WGS sequence"/>
</dbReference>
<feature type="transmembrane region" description="Helical" evidence="7">
    <location>
        <begin position="31"/>
        <end position="53"/>
    </location>
</feature>
<dbReference type="SUPFAM" id="SSF103473">
    <property type="entry name" value="MFS general substrate transporter"/>
    <property type="match status" value="1"/>
</dbReference>
<dbReference type="InterPro" id="IPR036259">
    <property type="entry name" value="MFS_trans_sf"/>
</dbReference>
<evidence type="ECO:0000313" key="9">
    <source>
        <dbReference type="Proteomes" id="UP001595704"/>
    </source>
</evidence>
<protein>
    <submittedName>
        <fullName evidence="8">AmpG family muropeptide MFS transporter</fullName>
    </submittedName>
</protein>
<evidence type="ECO:0000256" key="7">
    <source>
        <dbReference type="SAM" id="Phobius"/>
    </source>
</evidence>
<dbReference type="NCBIfam" id="TIGR00901">
    <property type="entry name" value="2A0125"/>
    <property type="match status" value="1"/>
</dbReference>
<dbReference type="Pfam" id="PF07690">
    <property type="entry name" value="MFS_1"/>
    <property type="match status" value="1"/>
</dbReference>
<evidence type="ECO:0000313" key="8">
    <source>
        <dbReference type="EMBL" id="MFC3640058.1"/>
    </source>
</evidence>
<feature type="transmembrane region" description="Helical" evidence="7">
    <location>
        <begin position="343"/>
        <end position="368"/>
    </location>
</feature>
<feature type="transmembrane region" description="Helical" evidence="7">
    <location>
        <begin position="170"/>
        <end position="190"/>
    </location>
</feature>
<keyword evidence="3" id="KW-0813">Transport</keyword>
<evidence type="ECO:0000256" key="1">
    <source>
        <dbReference type="ARBA" id="ARBA00004141"/>
    </source>
</evidence>
<organism evidence="8 9">
    <name type="scientific">Camelimonas fluminis</name>
    <dbReference type="NCBI Taxonomy" id="1576911"/>
    <lineage>
        <taxon>Bacteria</taxon>
        <taxon>Pseudomonadati</taxon>
        <taxon>Pseudomonadota</taxon>
        <taxon>Alphaproteobacteria</taxon>
        <taxon>Hyphomicrobiales</taxon>
        <taxon>Chelatococcaceae</taxon>
        <taxon>Camelimonas</taxon>
    </lineage>
</organism>
<comment type="similarity">
    <text evidence="2">Belongs to the major facilitator superfamily.</text>
</comment>
<reference evidence="9" key="1">
    <citation type="journal article" date="2019" name="Int. J. Syst. Evol. Microbiol.">
        <title>The Global Catalogue of Microorganisms (GCM) 10K type strain sequencing project: providing services to taxonomists for standard genome sequencing and annotation.</title>
        <authorList>
            <consortium name="The Broad Institute Genomics Platform"/>
            <consortium name="The Broad Institute Genome Sequencing Center for Infectious Disease"/>
            <person name="Wu L."/>
            <person name="Ma J."/>
        </authorList>
    </citation>
    <scope>NUCLEOTIDE SEQUENCE [LARGE SCALE GENOMIC DNA]</scope>
    <source>
        <strain evidence="9">KCTC 42282</strain>
    </source>
</reference>
<feature type="transmembrane region" description="Helical" evidence="7">
    <location>
        <begin position="407"/>
        <end position="429"/>
    </location>
</feature>
<evidence type="ECO:0000256" key="4">
    <source>
        <dbReference type="ARBA" id="ARBA00022692"/>
    </source>
</evidence>
<accession>A0ABV7UNG1</accession>